<evidence type="ECO:0000313" key="3">
    <source>
        <dbReference type="Proteomes" id="UP000001876"/>
    </source>
</evidence>
<dbReference type="OrthoDB" id="3176171at2759"/>
<dbReference type="RefSeq" id="XP_003063355.1">
    <property type="nucleotide sequence ID" value="XM_003063309.1"/>
</dbReference>
<feature type="region of interest" description="Disordered" evidence="1">
    <location>
        <begin position="1"/>
        <end position="26"/>
    </location>
</feature>
<dbReference type="GeneID" id="9688988"/>
<gene>
    <name evidence="2" type="ORF">MICPUCDRAFT_53325</name>
</gene>
<evidence type="ECO:0000256" key="1">
    <source>
        <dbReference type="SAM" id="MobiDB-lite"/>
    </source>
</evidence>
<keyword evidence="3" id="KW-1185">Reference proteome</keyword>
<dbReference type="Proteomes" id="UP000001876">
    <property type="component" value="Unassembled WGS sequence"/>
</dbReference>
<proteinExistence type="predicted"/>
<evidence type="ECO:0000313" key="2">
    <source>
        <dbReference type="EMBL" id="EEH52491.1"/>
    </source>
</evidence>
<dbReference type="EMBL" id="GG663748">
    <property type="protein sequence ID" value="EEH52491.1"/>
    <property type="molecule type" value="Genomic_DNA"/>
</dbReference>
<organism evidence="3">
    <name type="scientific">Micromonas pusilla (strain CCMP1545)</name>
    <name type="common">Picoplanktonic green alga</name>
    <dbReference type="NCBI Taxonomy" id="564608"/>
    <lineage>
        <taxon>Eukaryota</taxon>
        <taxon>Viridiplantae</taxon>
        <taxon>Chlorophyta</taxon>
        <taxon>Mamiellophyceae</taxon>
        <taxon>Mamiellales</taxon>
        <taxon>Mamiellaceae</taxon>
        <taxon>Micromonas</taxon>
    </lineage>
</organism>
<dbReference type="KEGG" id="mpp:MICPUCDRAFT_53325"/>
<accession>C1N5G0</accession>
<reference evidence="2 3" key="1">
    <citation type="journal article" date="2009" name="Science">
        <title>Green evolution and dynamic adaptations revealed by genomes of the marine picoeukaryotes Micromonas.</title>
        <authorList>
            <person name="Worden A.Z."/>
            <person name="Lee J.H."/>
            <person name="Mock T."/>
            <person name="Rouze P."/>
            <person name="Simmons M.P."/>
            <person name="Aerts A.L."/>
            <person name="Allen A.E."/>
            <person name="Cuvelier M.L."/>
            <person name="Derelle E."/>
            <person name="Everett M.V."/>
            <person name="Foulon E."/>
            <person name="Grimwood J."/>
            <person name="Gundlach H."/>
            <person name="Henrissat B."/>
            <person name="Napoli C."/>
            <person name="McDonald S.M."/>
            <person name="Parker M.S."/>
            <person name="Rombauts S."/>
            <person name="Salamov A."/>
            <person name="Von Dassow P."/>
            <person name="Badger J.H."/>
            <person name="Coutinho P.M."/>
            <person name="Demir E."/>
            <person name="Dubchak I."/>
            <person name="Gentemann C."/>
            <person name="Eikrem W."/>
            <person name="Gready J.E."/>
            <person name="John U."/>
            <person name="Lanier W."/>
            <person name="Lindquist E.A."/>
            <person name="Lucas S."/>
            <person name="Mayer K.F."/>
            <person name="Moreau H."/>
            <person name="Not F."/>
            <person name="Otillar R."/>
            <person name="Panaud O."/>
            <person name="Pangilinan J."/>
            <person name="Paulsen I."/>
            <person name="Piegu B."/>
            <person name="Poliakov A."/>
            <person name="Robbens S."/>
            <person name="Schmutz J."/>
            <person name="Toulza E."/>
            <person name="Wyss T."/>
            <person name="Zelensky A."/>
            <person name="Zhou K."/>
            <person name="Armbrust E.V."/>
            <person name="Bhattacharya D."/>
            <person name="Goodenough U.W."/>
            <person name="Van de Peer Y."/>
            <person name="Grigoriev I.V."/>
        </authorList>
    </citation>
    <scope>NUCLEOTIDE SEQUENCE [LARGE SCALE GENOMIC DNA]</scope>
    <source>
        <strain evidence="2 3">CCMP1545</strain>
    </source>
</reference>
<protein>
    <submittedName>
        <fullName evidence="2">Predicted protein</fullName>
    </submittedName>
</protein>
<name>C1N5G0_MICPC</name>
<dbReference type="AlphaFoldDB" id="C1N5G0"/>
<sequence length="73" mass="7810">MSVAEIRMSVRVRPTPPGDPRAVNLDPRTGALALTTGEIFDYPSSVVVGSDQDVAYDALCAPLVRHQGLGFRV</sequence>